<evidence type="ECO:0000313" key="1">
    <source>
        <dbReference type="EMBL" id="OOY33772.1"/>
    </source>
</evidence>
<dbReference type="AlphaFoldDB" id="A0A1T2D7Q5"/>
<proteinExistence type="predicted"/>
<reference evidence="1 2" key="1">
    <citation type="submission" date="2016-11" db="EMBL/GenBank/DDBJ databases">
        <title>Mixed transmission modes and dynamic genome evolution in an obligate animal-bacterial symbiosis.</title>
        <authorList>
            <person name="Russell S.L."/>
            <person name="Corbett-Detig R.B."/>
            <person name="Cavanaugh C.M."/>
        </authorList>
    </citation>
    <scope>NUCLEOTIDE SEQUENCE [LARGE SCALE GENOMIC DNA]</scope>
    <source>
        <strain evidence="1">MA-KB16</strain>
    </source>
</reference>
<comment type="caution">
    <text evidence="1">The sequence shown here is derived from an EMBL/GenBank/DDBJ whole genome shotgun (WGS) entry which is preliminary data.</text>
</comment>
<evidence type="ECO:0000313" key="2">
    <source>
        <dbReference type="Proteomes" id="UP000190962"/>
    </source>
</evidence>
<sequence length="102" mass="11399">MLNSNPLKSSVKKTPADPVPTVLPEELYCLRTGRGYPVSAEEMPEITINATCSLTYKESVNAKAPPRNIKQKGHLVIVKGTVSENRKKIYCHCRDRPGRIYT</sequence>
<organism evidence="1 2">
    <name type="scientific">Solemya velum gill symbiont</name>
    <dbReference type="NCBI Taxonomy" id="2340"/>
    <lineage>
        <taxon>Bacteria</taxon>
        <taxon>Pseudomonadati</taxon>
        <taxon>Pseudomonadota</taxon>
        <taxon>Gammaproteobacteria</taxon>
        <taxon>sulfur-oxidizing symbionts</taxon>
    </lineage>
</organism>
<protein>
    <submittedName>
        <fullName evidence="1">Uncharacterized protein</fullName>
    </submittedName>
</protein>
<accession>A0A1T2D7Q5</accession>
<dbReference type="EMBL" id="MPNX01000047">
    <property type="protein sequence ID" value="OOY33772.1"/>
    <property type="molecule type" value="Genomic_DNA"/>
</dbReference>
<gene>
    <name evidence="1" type="ORF">BOV88_13490</name>
</gene>
<dbReference type="Proteomes" id="UP000190962">
    <property type="component" value="Unassembled WGS sequence"/>
</dbReference>
<name>A0A1T2D7Q5_SOVGS</name>